<keyword evidence="1" id="KW-0175">Coiled coil</keyword>
<keyword evidence="3" id="KW-1185">Reference proteome</keyword>
<proteinExistence type="predicted"/>
<protein>
    <recommendedName>
        <fullName evidence="4">Relaxasome subunit MobC</fullName>
    </recommendedName>
</protein>
<evidence type="ECO:0008006" key="4">
    <source>
        <dbReference type="Google" id="ProtNLM"/>
    </source>
</evidence>
<gene>
    <name evidence="2" type="ORF">Lysil_1455</name>
</gene>
<sequence length="98" mass="10825">MPISENERIAALISRKEALEARIQRLKARDANVDRKARSRALLLLGVAVEKHLQAQPAAMGLIRQMLLQHLKGREQAAVASYLFETRTEHQQAGGGAS</sequence>
<evidence type="ECO:0000313" key="2">
    <source>
        <dbReference type="EMBL" id="PNS09826.1"/>
    </source>
</evidence>
<comment type="caution">
    <text evidence="2">The sequence shown here is derived from an EMBL/GenBank/DDBJ whole genome shotgun (WGS) entry which is preliminary data.</text>
</comment>
<dbReference type="AlphaFoldDB" id="A0A2K1Q452"/>
<accession>A0A2K1Q452</accession>
<reference evidence="2 3" key="1">
    <citation type="submission" date="2017-08" db="EMBL/GenBank/DDBJ databases">
        <title>Lysobacter sylvestris genome.</title>
        <authorList>
            <person name="Zhang D.-C."/>
            <person name="Albuquerque L."/>
            <person name="Franca L."/>
            <person name="Froufe H.J.C."/>
            <person name="Barroso C."/>
            <person name="Egas C."/>
            <person name="Da Costa M."/>
            <person name="Margesin R."/>
        </authorList>
    </citation>
    <scope>NUCLEOTIDE SEQUENCE [LARGE SCALE GENOMIC DNA]</scope>
    <source>
        <strain evidence="2 3">AM20-91</strain>
    </source>
</reference>
<dbReference type="EMBL" id="NPZB01000001">
    <property type="protein sequence ID" value="PNS09826.1"/>
    <property type="molecule type" value="Genomic_DNA"/>
</dbReference>
<name>A0A2K1Q452_9GAMM</name>
<dbReference type="RefSeq" id="WP_103074850.1">
    <property type="nucleotide sequence ID" value="NZ_NPZB01000001.1"/>
</dbReference>
<evidence type="ECO:0000313" key="3">
    <source>
        <dbReference type="Proteomes" id="UP000236220"/>
    </source>
</evidence>
<organism evidence="2 3">
    <name type="scientific">Solilutibacter silvestris</name>
    <dbReference type="NCBI Taxonomy" id="1645665"/>
    <lineage>
        <taxon>Bacteria</taxon>
        <taxon>Pseudomonadati</taxon>
        <taxon>Pseudomonadota</taxon>
        <taxon>Gammaproteobacteria</taxon>
        <taxon>Lysobacterales</taxon>
        <taxon>Lysobacteraceae</taxon>
        <taxon>Solilutibacter</taxon>
    </lineage>
</organism>
<feature type="coiled-coil region" evidence="1">
    <location>
        <begin position="9"/>
        <end position="36"/>
    </location>
</feature>
<evidence type="ECO:0000256" key="1">
    <source>
        <dbReference type="SAM" id="Coils"/>
    </source>
</evidence>
<dbReference type="OrthoDB" id="9918552at2"/>
<dbReference type="Proteomes" id="UP000236220">
    <property type="component" value="Unassembled WGS sequence"/>
</dbReference>